<organism evidence="2 3">
    <name type="scientific">Hypholoma sublateritium (strain FD-334 SS-4)</name>
    <dbReference type="NCBI Taxonomy" id="945553"/>
    <lineage>
        <taxon>Eukaryota</taxon>
        <taxon>Fungi</taxon>
        <taxon>Dikarya</taxon>
        <taxon>Basidiomycota</taxon>
        <taxon>Agaricomycotina</taxon>
        <taxon>Agaricomycetes</taxon>
        <taxon>Agaricomycetidae</taxon>
        <taxon>Agaricales</taxon>
        <taxon>Agaricineae</taxon>
        <taxon>Strophariaceae</taxon>
        <taxon>Hypholoma</taxon>
    </lineage>
</organism>
<protein>
    <submittedName>
        <fullName evidence="2">Uncharacterized protein</fullName>
    </submittedName>
</protein>
<accession>A0A0D2N6Q4</accession>
<evidence type="ECO:0000313" key="2">
    <source>
        <dbReference type="EMBL" id="KJA14779.1"/>
    </source>
</evidence>
<proteinExistence type="predicted"/>
<dbReference type="Proteomes" id="UP000054270">
    <property type="component" value="Unassembled WGS sequence"/>
</dbReference>
<reference evidence="3" key="1">
    <citation type="submission" date="2014-04" db="EMBL/GenBank/DDBJ databases">
        <title>Evolutionary Origins and Diversification of the Mycorrhizal Mutualists.</title>
        <authorList>
            <consortium name="DOE Joint Genome Institute"/>
            <consortium name="Mycorrhizal Genomics Consortium"/>
            <person name="Kohler A."/>
            <person name="Kuo A."/>
            <person name="Nagy L.G."/>
            <person name="Floudas D."/>
            <person name="Copeland A."/>
            <person name="Barry K.W."/>
            <person name="Cichocki N."/>
            <person name="Veneault-Fourrey C."/>
            <person name="LaButti K."/>
            <person name="Lindquist E.A."/>
            <person name="Lipzen A."/>
            <person name="Lundell T."/>
            <person name="Morin E."/>
            <person name="Murat C."/>
            <person name="Riley R."/>
            <person name="Ohm R."/>
            <person name="Sun H."/>
            <person name="Tunlid A."/>
            <person name="Henrissat B."/>
            <person name="Grigoriev I.V."/>
            <person name="Hibbett D.S."/>
            <person name="Martin F."/>
        </authorList>
    </citation>
    <scope>NUCLEOTIDE SEQUENCE [LARGE SCALE GENOMIC DNA]</scope>
    <source>
        <strain evidence="3">FD-334 SS-4</strain>
    </source>
</reference>
<feature type="region of interest" description="Disordered" evidence="1">
    <location>
        <begin position="1"/>
        <end position="81"/>
    </location>
</feature>
<name>A0A0D2N6Q4_HYPSF</name>
<keyword evidence="3" id="KW-1185">Reference proteome</keyword>
<evidence type="ECO:0000313" key="3">
    <source>
        <dbReference type="Proteomes" id="UP000054270"/>
    </source>
</evidence>
<feature type="compositionally biased region" description="Polar residues" evidence="1">
    <location>
        <begin position="1"/>
        <end position="12"/>
    </location>
</feature>
<dbReference type="AlphaFoldDB" id="A0A0D2N6Q4"/>
<feature type="compositionally biased region" description="Polar residues" evidence="1">
    <location>
        <begin position="38"/>
        <end position="57"/>
    </location>
</feature>
<evidence type="ECO:0000256" key="1">
    <source>
        <dbReference type="SAM" id="MobiDB-lite"/>
    </source>
</evidence>
<sequence>MSEPSVPTTTKYPSPILPLPRRRPLLPLSGPTRRRDIVNSNMRPNSHTSSRSASTDGSRVIDEDFAEDGPPLPARHPSFLPHARGCRTRLTLDWNTSPLWYSAEPARTLPPRPPPVIPKYPWPVHPLPYRGTCGSDTLPPTRVKYPRATDAQELSDLAWISPPQWRPSLSLPMPAPLNDDAGISSLHLQSAGPLAGSLLDDNLLTRHASSVSRSPCLRLRAILYHGRDGSIFNSSSRTPPYAPLASNAITLAPIDDEDDMPLPVILVIPSTSPRSSISSRCSSLQNIPTRTAFALSTTMVTMDSMFIFNLPSLAPPASNVLTLALIYDEVDIPCPAFAILACSSISSRYSSLQNIPPRAPVPRFTTLRPADESRAMNDALRKSAAESSSASPPPRTSPQIFCVHMLNRHSVYRSTRSPAPGSMGRPFAHRLSTRLYDEGDSRCTAVVPQPPGS</sequence>
<feature type="region of interest" description="Disordered" evidence="1">
    <location>
        <begin position="378"/>
        <end position="397"/>
    </location>
</feature>
<dbReference type="EMBL" id="KN817665">
    <property type="protein sequence ID" value="KJA14779.1"/>
    <property type="molecule type" value="Genomic_DNA"/>
</dbReference>
<gene>
    <name evidence="2" type="ORF">HYPSUDRAFT_220318</name>
</gene>